<accession>A0A540MUU5</accession>
<dbReference type="GO" id="GO:0016035">
    <property type="term" value="C:zeta DNA polymerase complex"/>
    <property type="evidence" value="ECO:0007669"/>
    <property type="project" value="InterPro"/>
</dbReference>
<reference evidence="4 5" key="1">
    <citation type="journal article" date="2019" name="G3 (Bethesda)">
        <title>Sequencing of a Wild Apple (Malus baccata) Genome Unravels the Differences Between Cultivated and Wild Apple Species Regarding Disease Resistance and Cold Tolerance.</title>
        <authorList>
            <person name="Chen X."/>
        </authorList>
    </citation>
    <scope>NUCLEOTIDE SEQUENCE [LARGE SCALE GENOMIC DNA]</scope>
    <source>
        <strain evidence="5">cv. Shandingzi</strain>
        <tissue evidence="4">Leaves</tissue>
    </source>
</reference>
<dbReference type="Gene3D" id="3.30.342.10">
    <property type="entry name" value="DNA Polymerase, chain B, domain 1"/>
    <property type="match status" value="1"/>
</dbReference>
<dbReference type="Pfam" id="PF24065">
    <property type="entry name" value="REV3_N"/>
    <property type="match status" value="1"/>
</dbReference>
<dbReference type="InterPro" id="IPR030559">
    <property type="entry name" value="PolZ_Rev3"/>
</dbReference>
<organism evidence="4 5">
    <name type="scientific">Malus baccata</name>
    <name type="common">Siberian crab apple</name>
    <name type="synonym">Pyrus baccata</name>
    <dbReference type="NCBI Taxonomy" id="106549"/>
    <lineage>
        <taxon>Eukaryota</taxon>
        <taxon>Viridiplantae</taxon>
        <taxon>Streptophyta</taxon>
        <taxon>Embryophyta</taxon>
        <taxon>Tracheophyta</taxon>
        <taxon>Spermatophyta</taxon>
        <taxon>Magnoliopsida</taxon>
        <taxon>eudicotyledons</taxon>
        <taxon>Gunneridae</taxon>
        <taxon>Pentapetalae</taxon>
        <taxon>rosids</taxon>
        <taxon>fabids</taxon>
        <taxon>Rosales</taxon>
        <taxon>Rosaceae</taxon>
        <taxon>Amygdaloideae</taxon>
        <taxon>Maleae</taxon>
        <taxon>Malus</taxon>
    </lineage>
</organism>
<evidence type="ECO:0000259" key="3">
    <source>
        <dbReference type="Pfam" id="PF24065"/>
    </source>
</evidence>
<dbReference type="STRING" id="106549.A0A540MUU5"/>
<dbReference type="GO" id="GO:0000724">
    <property type="term" value="P:double-strand break repair via homologous recombination"/>
    <property type="evidence" value="ECO:0007669"/>
    <property type="project" value="TreeGrafter"/>
</dbReference>
<dbReference type="GO" id="GO:0042276">
    <property type="term" value="P:error-prone translesion synthesis"/>
    <property type="evidence" value="ECO:0007669"/>
    <property type="project" value="TreeGrafter"/>
</dbReference>
<dbReference type="SUPFAM" id="SSF53098">
    <property type="entry name" value="Ribonuclease H-like"/>
    <property type="match status" value="1"/>
</dbReference>
<evidence type="ECO:0000313" key="5">
    <source>
        <dbReference type="Proteomes" id="UP000315295"/>
    </source>
</evidence>
<dbReference type="Proteomes" id="UP000315295">
    <property type="component" value="Unassembled WGS sequence"/>
</dbReference>
<dbReference type="GO" id="GO:0003887">
    <property type="term" value="F:DNA-directed DNA polymerase activity"/>
    <property type="evidence" value="ECO:0007669"/>
    <property type="project" value="UniProtKB-EC"/>
</dbReference>
<dbReference type="GO" id="GO:0005634">
    <property type="term" value="C:nucleus"/>
    <property type="evidence" value="ECO:0007669"/>
    <property type="project" value="TreeGrafter"/>
</dbReference>
<protein>
    <submittedName>
        <fullName evidence="4">Uncharacterized protein</fullName>
    </submittedName>
</protein>
<feature type="domain" description="DNA polymerase delta/zeta catalytic subunit N-terminal" evidence="2">
    <location>
        <begin position="45"/>
        <end position="118"/>
    </location>
</feature>
<dbReference type="InterPro" id="IPR056447">
    <property type="entry name" value="REV3_N"/>
</dbReference>
<dbReference type="EMBL" id="VIEB01000173">
    <property type="protein sequence ID" value="TQE02564.1"/>
    <property type="molecule type" value="Genomic_DNA"/>
</dbReference>
<keyword evidence="5" id="KW-1185">Reference proteome</keyword>
<dbReference type="InterPro" id="IPR056435">
    <property type="entry name" value="DPOD/Z_N"/>
</dbReference>
<dbReference type="Pfam" id="PF24055">
    <property type="entry name" value="POL3_N"/>
    <property type="match status" value="1"/>
</dbReference>
<evidence type="ECO:0000256" key="1">
    <source>
        <dbReference type="ARBA" id="ARBA00049244"/>
    </source>
</evidence>
<dbReference type="PANTHER" id="PTHR45812">
    <property type="entry name" value="DNA POLYMERASE ZETA CATALYTIC SUBUNIT"/>
    <property type="match status" value="1"/>
</dbReference>
<sequence>MAPPIPGLDISYSSFQGGKVKEVPVIRIFGATPAGQKTCLYIHTALPYLYVPCADIPIQLHQKGDSYAHDVALAIKKALKLKGNAGSRQQHVHGCSLVQARKLYGYHSSELFLKIYLYPNLVSMDIYP</sequence>
<evidence type="ECO:0000259" key="2">
    <source>
        <dbReference type="Pfam" id="PF24055"/>
    </source>
</evidence>
<gene>
    <name evidence="4" type="ORF">C1H46_011798</name>
</gene>
<comment type="catalytic activity">
    <reaction evidence="1">
        <text>DNA(n) + a 2'-deoxyribonucleoside 5'-triphosphate = DNA(n+1) + diphosphate</text>
        <dbReference type="Rhea" id="RHEA:22508"/>
        <dbReference type="Rhea" id="RHEA-COMP:17339"/>
        <dbReference type="Rhea" id="RHEA-COMP:17340"/>
        <dbReference type="ChEBI" id="CHEBI:33019"/>
        <dbReference type="ChEBI" id="CHEBI:61560"/>
        <dbReference type="ChEBI" id="CHEBI:173112"/>
        <dbReference type="EC" id="2.7.7.7"/>
    </reaction>
</comment>
<comment type="caution">
    <text evidence="4">The sequence shown here is derived from an EMBL/GenBank/DDBJ whole genome shotgun (WGS) entry which is preliminary data.</text>
</comment>
<dbReference type="InterPro" id="IPR012337">
    <property type="entry name" value="RNaseH-like_sf"/>
</dbReference>
<proteinExistence type="predicted"/>
<evidence type="ECO:0000313" key="4">
    <source>
        <dbReference type="EMBL" id="TQE02564.1"/>
    </source>
</evidence>
<dbReference type="AlphaFoldDB" id="A0A540MUU5"/>
<dbReference type="PANTHER" id="PTHR45812:SF1">
    <property type="entry name" value="DNA POLYMERASE ZETA CATALYTIC SUBUNIT"/>
    <property type="match status" value="1"/>
</dbReference>
<feature type="domain" description="DNA polymerase zeta catalytic subunit N-terminal" evidence="3">
    <location>
        <begin position="17"/>
        <end position="43"/>
    </location>
</feature>
<name>A0A540MUU5_MALBA</name>